<dbReference type="NCBIfam" id="TIGR00654">
    <property type="entry name" value="PhzF_family"/>
    <property type="match status" value="1"/>
</dbReference>
<dbReference type="OrthoDB" id="412383at2759"/>
<protein>
    <submittedName>
        <fullName evidence="2">Phenazine biosynthesis-like protein</fullName>
    </submittedName>
</protein>
<dbReference type="GO" id="GO:0005737">
    <property type="term" value="C:cytoplasm"/>
    <property type="evidence" value="ECO:0007669"/>
    <property type="project" value="TreeGrafter"/>
</dbReference>
<accession>A0A9W7W777</accession>
<dbReference type="PANTHER" id="PTHR13774:SF32">
    <property type="entry name" value="ANTISENSE-ENHANCING SEQUENCE 1"/>
    <property type="match status" value="1"/>
</dbReference>
<dbReference type="Gene3D" id="3.10.310.10">
    <property type="entry name" value="Diaminopimelate Epimerase, Chain A, domain 1"/>
    <property type="match status" value="2"/>
</dbReference>
<dbReference type="PANTHER" id="PTHR13774">
    <property type="entry name" value="PHENAZINE BIOSYNTHESIS PROTEIN"/>
    <property type="match status" value="1"/>
</dbReference>
<organism evidence="2 3">
    <name type="scientific">Teratosphaeria destructans</name>
    <dbReference type="NCBI Taxonomy" id="418781"/>
    <lineage>
        <taxon>Eukaryota</taxon>
        <taxon>Fungi</taxon>
        <taxon>Dikarya</taxon>
        <taxon>Ascomycota</taxon>
        <taxon>Pezizomycotina</taxon>
        <taxon>Dothideomycetes</taxon>
        <taxon>Dothideomycetidae</taxon>
        <taxon>Mycosphaerellales</taxon>
        <taxon>Teratosphaeriaceae</taxon>
        <taxon>Teratosphaeria</taxon>
    </lineage>
</organism>
<reference evidence="2 3" key="1">
    <citation type="journal article" date="2018" name="IMA Fungus">
        <title>IMA Genome-F 10: Nine draft genome sequences of Claviceps purpurea s.lat., including C. arundinis, C. humidiphila, and C. cf. spartinae, pseudomolecules for the pitch canker pathogen Fusarium circinatum, draft genome of Davidsoniella eucalypti, Grosmannia galeiformis, Quambalaria eucalypti, and Teratosphaeria destructans.</title>
        <authorList>
            <person name="Wingfield B.D."/>
            <person name="Liu M."/>
            <person name="Nguyen H.D."/>
            <person name="Lane F.A."/>
            <person name="Morgan S.W."/>
            <person name="De Vos L."/>
            <person name="Wilken P.M."/>
            <person name="Duong T.A."/>
            <person name="Aylward J."/>
            <person name="Coetzee M.P."/>
            <person name="Dadej K."/>
            <person name="De Beer Z.W."/>
            <person name="Findlay W."/>
            <person name="Havenga M."/>
            <person name="Kolarik M."/>
            <person name="Menzies J.G."/>
            <person name="Naidoo K."/>
            <person name="Pochopski O."/>
            <person name="Shoukouhi P."/>
            <person name="Santana Q.C."/>
            <person name="Seifert K.A."/>
            <person name="Soal N."/>
            <person name="Steenkamp E.T."/>
            <person name="Tatham C.T."/>
            <person name="van der Nest M.A."/>
            <person name="Wingfield M.J."/>
        </authorList>
    </citation>
    <scope>NUCLEOTIDE SEQUENCE [LARGE SCALE GENOMIC DNA]</scope>
    <source>
        <strain evidence="2">CMW44962</strain>
    </source>
</reference>
<dbReference type="InterPro" id="IPR003719">
    <property type="entry name" value="Phenazine_PhzF-like"/>
</dbReference>
<keyword evidence="3" id="KW-1185">Reference proteome</keyword>
<evidence type="ECO:0000313" key="3">
    <source>
        <dbReference type="Proteomes" id="UP001138500"/>
    </source>
</evidence>
<evidence type="ECO:0000313" key="2">
    <source>
        <dbReference type="EMBL" id="KAH9845823.1"/>
    </source>
</evidence>
<dbReference type="Proteomes" id="UP001138500">
    <property type="component" value="Unassembled WGS sequence"/>
</dbReference>
<dbReference type="AlphaFoldDB" id="A0A9W7W777"/>
<proteinExistence type="predicted"/>
<dbReference type="EMBL" id="RIBY02000001">
    <property type="protein sequence ID" value="KAH9845823.1"/>
    <property type="molecule type" value="Genomic_DNA"/>
</dbReference>
<comment type="caution">
    <text evidence="2">The sequence shown here is derived from an EMBL/GenBank/DDBJ whole genome shotgun (WGS) entry which is preliminary data.</text>
</comment>
<name>A0A9W7W777_9PEZI</name>
<reference evidence="2 3" key="2">
    <citation type="journal article" date="2021" name="Curr. Genet.">
        <title>Genetic response to nitrogen starvation in the aggressive Eucalyptus foliar pathogen Teratosphaeria destructans.</title>
        <authorList>
            <person name="Havenga M."/>
            <person name="Wingfield B.D."/>
            <person name="Wingfield M.J."/>
            <person name="Dreyer L.L."/>
            <person name="Roets F."/>
            <person name="Aylward J."/>
        </authorList>
    </citation>
    <scope>NUCLEOTIDE SEQUENCE [LARGE SCALE GENOMIC DNA]</scope>
    <source>
        <strain evidence="2">CMW44962</strain>
    </source>
</reference>
<gene>
    <name evidence="2" type="ORF">Tdes44962_MAKER00033</name>
</gene>
<dbReference type="Pfam" id="PF02567">
    <property type="entry name" value="PhzC-PhzF"/>
    <property type="match status" value="1"/>
</dbReference>
<dbReference type="GO" id="GO:0016853">
    <property type="term" value="F:isomerase activity"/>
    <property type="evidence" value="ECO:0007669"/>
    <property type="project" value="TreeGrafter"/>
</dbReference>
<dbReference type="PIRSF" id="PIRSF016184">
    <property type="entry name" value="PhzC_PhzF"/>
    <property type="match status" value="1"/>
</dbReference>
<dbReference type="SUPFAM" id="SSF54506">
    <property type="entry name" value="Diaminopimelate epimerase-like"/>
    <property type="match status" value="1"/>
</dbReference>
<sequence length="305" mass="33367">MPQLPFVTLDVFTNTRFEGNPLGLVKIPEGQDVSTEQMQSIAREFNLSETVFLFERETEGQIPEWRFRIFVTDRELPFAGHPTIGTAVYALGTLAKGAPQGRLICHSGPIWLEQSNRVVTASIPHNVHIHTENPHTAKHIFDLQPKLAGNSALTPRSIHVASPVRGMNFIYTELPSLEALSLVQSTGVKPKPNLDRDWNFGFAGSYFYVFTKDDVASSGQAELRTRMVAGTFEDPATGAAACGLCALLALQHKVKYLVISITQAVEMGRTSVIGVMVTLNDGLDAVEKVQLSGSAVKVMEGVIEY</sequence>
<evidence type="ECO:0000256" key="1">
    <source>
        <dbReference type="PIRSR" id="PIRSR016184-1"/>
    </source>
</evidence>
<feature type="active site" evidence="1">
    <location>
        <position position="49"/>
    </location>
</feature>